<keyword evidence="16" id="KW-1185">Reference proteome</keyword>
<evidence type="ECO:0000256" key="12">
    <source>
        <dbReference type="ARBA" id="ARBA00038168"/>
    </source>
</evidence>
<dbReference type="GO" id="GO:0020037">
    <property type="term" value="F:heme binding"/>
    <property type="evidence" value="ECO:0007669"/>
    <property type="project" value="TreeGrafter"/>
</dbReference>
<reference evidence="15" key="1">
    <citation type="submission" date="2022-08" db="UniProtKB">
        <authorList>
            <consortium name="EnsemblMetazoa"/>
        </authorList>
    </citation>
    <scope>IDENTIFICATION</scope>
    <source>
        <strain evidence="15">Israel</strain>
    </source>
</reference>
<dbReference type="PROSITE" id="PS50255">
    <property type="entry name" value="CYTOCHROME_B5_2"/>
    <property type="match status" value="1"/>
</dbReference>
<dbReference type="SMART" id="SM01117">
    <property type="entry name" value="Cyt-b5"/>
    <property type="match status" value="1"/>
</dbReference>
<feature type="domain" description="Cytochrome b5 heme-binding" evidence="14">
    <location>
        <begin position="7"/>
        <end position="83"/>
    </location>
</feature>
<evidence type="ECO:0000256" key="13">
    <source>
        <dbReference type="ARBA" id="ARBA00039806"/>
    </source>
</evidence>
<keyword evidence="2" id="KW-0813">Transport</keyword>
<keyword evidence="6" id="KW-0256">Endoplasmic reticulum</keyword>
<dbReference type="FunFam" id="3.10.120.10:FF:000002">
    <property type="entry name" value="Cytochrome b5 type B"/>
    <property type="match status" value="1"/>
</dbReference>
<evidence type="ECO:0000256" key="2">
    <source>
        <dbReference type="ARBA" id="ARBA00022448"/>
    </source>
</evidence>
<dbReference type="EMBL" id="AJVK01029173">
    <property type="status" value="NOT_ANNOTATED_CDS"/>
    <property type="molecule type" value="Genomic_DNA"/>
</dbReference>
<evidence type="ECO:0000256" key="9">
    <source>
        <dbReference type="ARBA" id="ARBA00023004"/>
    </source>
</evidence>
<dbReference type="PRINTS" id="PR00363">
    <property type="entry name" value="CYTOCHROMEB5"/>
</dbReference>
<dbReference type="PANTHER" id="PTHR19359">
    <property type="entry name" value="CYTOCHROME B5"/>
    <property type="match status" value="1"/>
</dbReference>
<proteinExistence type="inferred from homology"/>
<dbReference type="Pfam" id="PF00173">
    <property type="entry name" value="Cyt-b5"/>
    <property type="match status" value="1"/>
</dbReference>
<dbReference type="Proteomes" id="UP000092462">
    <property type="component" value="Unassembled WGS sequence"/>
</dbReference>
<dbReference type="InterPro" id="IPR050668">
    <property type="entry name" value="Cytochrome_b5"/>
</dbReference>
<dbReference type="KEGG" id="ppap:129804690"/>
<evidence type="ECO:0000256" key="1">
    <source>
        <dbReference type="ARBA" id="ARBA00004131"/>
    </source>
</evidence>
<keyword evidence="3" id="KW-0349">Heme</keyword>
<dbReference type="InterPro" id="IPR036400">
    <property type="entry name" value="Cyt_B5-like_heme/steroid_sf"/>
</dbReference>
<keyword evidence="9" id="KW-0408">Iron</keyword>
<dbReference type="GeneID" id="129804690"/>
<organism evidence="15 16">
    <name type="scientific">Phlebotomus papatasi</name>
    <name type="common">Sandfly</name>
    <dbReference type="NCBI Taxonomy" id="29031"/>
    <lineage>
        <taxon>Eukaryota</taxon>
        <taxon>Metazoa</taxon>
        <taxon>Ecdysozoa</taxon>
        <taxon>Arthropoda</taxon>
        <taxon>Hexapoda</taxon>
        <taxon>Insecta</taxon>
        <taxon>Pterygota</taxon>
        <taxon>Neoptera</taxon>
        <taxon>Endopterygota</taxon>
        <taxon>Diptera</taxon>
        <taxon>Nematocera</taxon>
        <taxon>Psychodoidea</taxon>
        <taxon>Psychodidae</taxon>
        <taxon>Phlebotomus</taxon>
        <taxon>Phlebotomus</taxon>
    </lineage>
</organism>
<accession>A0A1B0DAK7</accession>
<evidence type="ECO:0000256" key="10">
    <source>
        <dbReference type="ARBA" id="ARBA00023136"/>
    </source>
</evidence>
<evidence type="ECO:0000256" key="4">
    <source>
        <dbReference type="ARBA" id="ARBA00022692"/>
    </source>
</evidence>
<dbReference type="VEuPathDB" id="VectorBase:PPAI004712"/>
<evidence type="ECO:0000256" key="7">
    <source>
        <dbReference type="ARBA" id="ARBA00022848"/>
    </source>
</evidence>
<dbReference type="RefSeq" id="XP_055708206.1">
    <property type="nucleotide sequence ID" value="XM_055852231.1"/>
</dbReference>
<keyword evidence="4" id="KW-0812">Transmembrane</keyword>
<dbReference type="Gene3D" id="3.10.120.10">
    <property type="entry name" value="Cytochrome b5-like heme/steroid binding domain"/>
    <property type="match status" value="1"/>
</dbReference>
<evidence type="ECO:0000259" key="14">
    <source>
        <dbReference type="PROSITE" id="PS50255"/>
    </source>
</evidence>
<evidence type="ECO:0000313" key="16">
    <source>
        <dbReference type="Proteomes" id="UP000092462"/>
    </source>
</evidence>
<dbReference type="VEuPathDB" id="VectorBase:PPAPM1_012347"/>
<evidence type="ECO:0000256" key="8">
    <source>
        <dbReference type="ARBA" id="ARBA00022982"/>
    </source>
</evidence>
<evidence type="ECO:0000256" key="6">
    <source>
        <dbReference type="ARBA" id="ARBA00022824"/>
    </source>
</evidence>
<dbReference type="InterPro" id="IPR001199">
    <property type="entry name" value="Cyt_B5-like_heme/steroid-bd"/>
</dbReference>
<dbReference type="EnsemblMetazoa" id="PPAI004712-RA">
    <property type="protein sequence ID" value="PPAI004712-PA"/>
    <property type="gene ID" value="PPAI004712"/>
</dbReference>
<protein>
    <recommendedName>
        <fullName evidence="13">Cytochrome b5</fullName>
    </recommendedName>
</protein>
<dbReference type="OrthoDB" id="260519at2759"/>
<keyword evidence="10" id="KW-0472">Membrane</keyword>
<dbReference type="PANTHER" id="PTHR19359:SF150">
    <property type="entry name" value="CYTOCHROME B5"/>
    <property type="match status" value="1"/>
</dbReference>
<evidence type="ECO:0000313" key="15">
    <source>
        <dbReference type="EnsemblMetazoa" id="PPAI004712-PA"/>
    </source>
</evidence>
<keyword evidence="7" id="KW-0492">Microsome</keyword>
<evidence type="ECO:0000256" key="5">
    <source>
        <dbReference type="ARBA" id="ARBA00022723"/>
    </source>
</evidence>
<comment type="similarity">
    <text evidence="12">Belongs to the cytochrome b5 family.</text>
</comment>
<name>A0A1B0DAK7_PHLPP</name>
<evidence type="ECO:0000256" key="11">
    <source>
        <dbReference type="ARBA" id="ARBA00037877"/>
    </source>
</evidence>
<dbReference type="GO" id="GO:0005789">
    <property type="term" value="C:endoplasmic reticulum membrane"/>
    <property type="evidence" value="ECO:0007669"/>
    <property type="project" value="UniProtKB-SubCell"/>
</dbReference>
<evidence type="ECO:0000256" key="3">
    <source>
        <dbReference type="ARBA" id="ARBA00022617"/>
    </source>
</evidence>
<comment type="subcellular location">
    <subcellularLocation>
        <location evidence="1">Endoplasmic reticulum membrane</location>
        <topology evidence="1">Single-pass membrane protein</topology>
        <orientation evidence="1">Cytoplasmic side</orientation>
    </subcellularLocation>
    <subcellularLocation>
        <location evidence="11">Microsome membrane</location>
        <topology evidence="11">Single-pass membrane protein</topology>
        <orientation evidence="11">Cytoplasmic side</orientation>
    </subcellularLocation>
</comment>
<keyword evidence="8" id="KW-0249">Electron transport</keyword>
<keyword evidence="5" id="KW-0479">Metal-binding</keyword>
<dbReference type="AlphaFoldDB" id="A0A1B0DAK7"/>
<sequence length="83" mass="9374">MSSGSSVKKYTMAEVEKHNQRKNLWIVINKGVYDISKFQKEHPGGEEILMDVAGKDASEEFEDVGHSNSARKEMLKYKIGELA</sequence>
<dbReference type="SUPFAM" id="SSF55856">
    <property type="entry name" value="Cytochrome b5-like heme/steroid binding domain"/>
    <property type="match status" value="1"/>
</dbReference>
<dbReference type="GO" id="GO:0046872">
    <property type="term" value="F:metal ion binding"/>
    <property type="evidence" value="ECO:0007669"/>
    <property type="project" value="UniProtKB-KW"/>
</dbReference>